<evidence type="ECO:0000259" key="6">
    <source>
        <dbReference type="Pfam" id="PF04932"/>
    </source>
</evidence>
<dbReference type="RefSeq" id="WP_320422419.1">
    <property type="nucleotide sequence ID" value="NZ_JAXCLA010000003.1"/>
</dbReference>
<reference evidence="7 8" key="1">
    <citation type="submission" date="2023-11" db="EMBL/GenBank/DDBJ databases">
        <title>Paucibacter sp. nov., isolated from fresh soil in Korea.</title>
        <authorList>
            <person name="Le N.T.T."/>
        </authorList>
    </citation>
    <scope>NUCLEOTIDE SEQUENCE [LARGE SCALE GENOMIC DNA]</scope>
    <source>
        <strain evidence="7 8">R3-3</strain>
    </source>
</reference>
<dbReference type="InterPro" id="IPR007016">
    <property type="entry name" value="O-antigen_ligase-rel_domated"/>
</dbReference>
<feature type="transmembrane region" description="Helical" evidence="5">
    <location>
        <begin position="9"/>
        <end position="30"/>
    </location>
</feature>
<evidence type="ECO:0000256" key="3">
    <source>
        <dbReference type="ARBA" id="ARBA00022989"/>
    </source>
</evidence>
<feature type="transmembrane region" description="Helical" evidence="5">
    <location>
        <begin position="320"/>
        <end position="340"/>
    </location>
</feature>
<feature type="transmembrane region" description="Helical" evidence="5">
    <location>
        <begin position="193"/>
        <end position="222"/>
    </location>
</feature>
<feature type="transmembrane region" description="Helical" evidence="5">
    <location>
        <begin position="408"/>
        <end position="429"/>
    </location>
</feature>
<keyword evidence="4 5" id="KW-0472">Membrane</keyword>
<sequence length="461" mass="50039">MPAFKYRHVALWVTLVVVTGLTPLMPAHWLGNWHDFARVMECWTFVLSVPVFSKFLVDGGQAVRRLVCASLCWALLLCARAPVAAMALREVLTLFGLLMLVLAVGAAWRLVDYRWILARGLSGAAGAYAAVALTIVLAAKMSDVPLDNGSIFFGYDNPRFLNHAQVVFIPLLAGISLSTLVSQRWRLLVRATLAIQFALLYFSVGRSAGLALSISAVAALAFGRMGRRLAIEITGCAAVGAMVYLALFGTSLSAGDHVVDTLHASADLTSDHSRLYLWRIAVEDVRSAPVLGIGPMHFAHYLNRSGAHPHNFCLQVMAEFGLPFALIVLGALATALVRRLRRMHKEIAGAEHIELAAVMACVAIVCDGISSGNFVMPISQMWIAIAAGIASAGSPSKQFVSQAVWPRAFFTGVLFAIYVAFAMNTTWVWSERRVVAAFAGEQVGMADHAPLRPRFWLDGWF</sequence>
<evidence type="ECO:0000256" key="1">
    <source>
        <dbReference type="ARBA" id="ARBA00004141"/>
    </source>
</evidence>
<dbReference type="Pfam" id="PF04932">
    <property type="entry name" value="Wzy_C"/>
    <property type="match status" value="1"/>
</dbReference>
<comment type="subcellular location">
    <subcellularLocation>
        <location evidence="1">Membrane</location>
        <topology evidence="1">Multi-pass membrane protein</topology>
    </subcellularLocation>
</comment>
<keyword evidence="2 5" id="KW-0812">Transmembrane</keyword>
<feature type="transmembrane region" description="Helical" evidence="5">
    <location>
        <begin position="229"/>
        <end position="247"/>
    </location>
</feature>
<protein>
    <submittedName>
        <fullName evidence="7">O-antigen ligase family protein</fullName>
    </submittedName>
</protein>
<evidence type="ECO:0000256" key="4">
    <source>
        <dbReference type="ARBA" id="ARBA00023136"/>
    </source>
</evidence>
<dbReference type="InterPro" id="IPR051533">
    <property type="entry name" value="WaaL-like"/>
</dbReference>
<feature type="transmembrane region" description="Helical" evidence="5">
    <location>
        <begin position="91"/>
        <end position="110"/>
    </location>
</feature>
<organism evidence="7 8">
    <name type="scientific">Roseateles agri</name>
    <dbReference type="NCBI Taxonomy" id="3098619"/>
    <lineage>
        <taxon>Bacteria</taxon>
        <taxon>Pseudomonadati</taxon>
        <taxon>Pseudomonadota</taxon>
        <taxon>Betaproteobacteria</taxon>
        <taxon>Burkholderiales</taxon>
        <taxon>Sphaerotilaceae</taxon>
        <taxon>Roseateles</taxon>
    </lineage>
</organism>
<dbReference type="PANTHER" id="PTHR37422:SF13">
    <property type="entry name" value="LIPOPOLYSACCHARIDE BIOSYNTHESIS PROTEIN PA4999-RELATED"/>
    <property type="match status" value="1"/>
</dbReference>
<name>A0ABU5DDZ0_9BURK</name>
<dbReference type="Proteomes" id="UP001285263">
    <property type="component" value="Unassembled WGS sequence"/>
</dbReference>
<evidence type="ECO:0000313" key="8">
    <source>
        <dbReference type="Proteomes" id="UP001285263"/>
    </source>
</evidence>
<evidence type="ECO:0000256" key="2">
    <source>
        <dbReference type="ARBA" id="ARBA00022692"/>
    </source>
</evidence>
<dbReference type="EMBL" id="JAXCLA010000003">
    <property type="protein sequence ID" value="MDY0744499.1"/>
    <property type="molecule type" value="Genomic_DNA"/>
</dbReference>
<comment type="caution">
    <text evidence="7">The sequence shown here is derived from an EMBL/GenBank/DDBJ whole genome shotgun (WGS) entry which is preliminary data.</text>
</comment>
<dbReference type="PANTHER" id="PTHR37422">
    <property type="entry name" value="TEICHURONIC ACID BIOSYNTHESIS PROTEIN TUAE"/>
    <property type="match status" value="1"/>
</dbReference>
<feature type="transmembrane region" description="Helical" evidence="5">
    <location>
        <begin position="160"/>
        <end position="181"/>
    </location>
</feature>
<feature type="transmembrane region" description="Helical" evidence="5">
    <location>
        <begin position="378"/>
        <end position="396"/>
    </location>
</feature>
<proteinExistence type="predicted"/>
<evidence type="ECO:0000313" key="7">
    <source>
        <dbReference type="EMBL" id="MDY0744499.1"/>
    </source>
</evidence>
<feature type="transmembrane region" description="Helical" evidence="5">
    <location>
        <begin position="62"/>
        <end position="79"/>
    </location>
</feature>
<feature type="domain" description="O-antigen ligase-related" evidence="6">
    <location>
        <begin position="192"/>
        <end position="327"/>
    </location>
</feature>
<accession>A0ABU5DDZ0</accession>
<keyword evidence="3 5" id="KW-1133">Transmembrane helix</keyword>
<keyword evidence="7" id="KW-0436">Ligase</keyword>
<evidence type="ECO:0000256" key="5">
    <source>
        <dbReference type="SAM" id="Phobius"/>
    </source>
</evidence>
<gene>
    <name evidence="7" type="ORF">SNE35_08275</name>
</gene>
<keyword evidence="8" id="KW-1185">Reference proteome</keyword>
<dbReference type="GO" id="GO:0016874">
    <property type="term" value="F:ligase activity"/>
    <property type="evidence" value="ECO:0007669"/>
    <property type="project" value="UniProtKB-KW"/>
</dbReference>
<feature type="transmembrane region" description="Helical" evidence="5">
    <location>
        <begin position="116"/>
        <end position="139"/>
    </location>
</feature>